<dbReference type="STRING" id="13706.A0A1X2HBN7"/>
<comment type="caution">
    <text evidence="3">The sequence shown here is derived from an EMBL/GenBank/DDBJ whole genome shotgun (WGS) entry which is preliminary data.</text>
</comment>
<evidence type="ECO:0000313" key="3">
    <source>
        <dbReference type="EMBL" id="ORY96201.1"/>
    </source>
</evidence>
<keyword evidence="2" id="KW-0812">Transmembrane</keyword>
<reference evidence="3 4" key="1">
    <citation type="submission" date="2016-07" db="EMBL/GenBank/DDBJ databases">
        <title>Pervasive Adenine N6-methylation of Active Genes in Fungi.</title>
        <authorList>
            <consortium name="DOE Joint Genome Institute"/>
            <person name="Mondo S.J."/>
            <person name="Dannebaum R.O."/>
            <person name="Kuo R.C."/>
            <person name="Labutti K."/>
            <person name="Haridas S."/>
            <person name="Kuo A."/>
            <person name="Salamov A."/>
            <person name="Ahrendt S.R."/>
            <person name="Lipzen A."/>
            <person name="Sullivan W."/>
            <person name="Andreopoulos W.B."/>
            <person name="Clum A."/>
            <person name="Lindquist E."/>
            <person name="Daum C."/>
            <person name="Ramamoorthy G.K."/>
            <person name="Gryganskyi A."/>
            <person name="Culley D."/>
            <person name="Magnuson J.K."/>
            <person name="James T.Y."/>
            <person name="O'Malley M.A."/>
            <person name="Stajich J.E."/>
            <person name="Spatafora J.W."/>
            <person name="Visel A."/>
            <person name="Grigoriev I.V."/>
        </authorList>
    </citation>
    <scope>NUCLEOTIDE SEQUENCE [LARGE SCALE GENOMIC DNA]</scope>
    <source>
        <strain evidence="3 4">NRRL 2496</strain>
    </source>
</reference>
<keyword evidence="2" id="KW-0472">Membrane</keyword>
<keyword evidence="4" id="KW-1185">Reference proteome</keyword>
<name>A0A1X2HBN7_SYNRA</name>
<keyword evidence="2" id="KW-1133">Transmembrane helix</keyword>
<dbReference type="OMA" id="SFWWLRS"/>
<evidence type="ECO:0000256" key="2">
    <source>
        <dbReference type="SAM" id="Phobius"/>
    </source>
</evidence>
<dbReference type="EMBL" id="MCGN01000005">
    <property type="protein sequence ID" value="ORY96201.1"/>
    <property type="molecule type" value="Genomic_DNA"/>
</dbReference>
<protein>
    <recommendedName>
        <fullName evidence="5">Tim17/Tim22/Tim23/Pmp24 family-domain-containing protein</fullName>
    </recommendedName>
</protein>
<feature type="coiled-coil region" evidence="1">
    <location>
        <begin position="177"/>
        <end position="204"/>
    </location>
</feature>
<evidence type="ECO:0000256" key="1">
    <source>
        <dbReference type="SAM" id="Coils"/>
    </source>
</evidence>
<dbReference type="OrthoDB" id="5565730at2759"/>
<organism evidence="3 4">
    <name type="scientific">Syncephalastrum racemosum</name>
    <name type="common">Filamentous fungus</name>
    <dbReference type="NCBI Taxonomy" id="13706"/>
    <lineage>
        <taxon>Eukaryota</taxon>
        <taxon>Fungi</taxon>
        <taxon>Fungi incertae sedis</taxon>
        <taxon>Mucoromycota</taxon>
        <taxon>Mucoromycotina</taxon>
        <taxon>Mucoromycetes</taxon>
        <taxon>Mucorales</taxon>
        <taxon>Syncephalastraceae</taxon>
        <taxon>Syncephalastrum</taxon>
    </lineage>
</organism>
<keyword evidence="1" id="KW-0175">Coiled coil</keyword>
<feature type="transmembrane region" description="Helical" evidence="2">
    <location>
        <begin position="37"/>
        <end position="55"/>
    </location>
</feature>
<dbReference type="PANTHER" id="PTHR41390:SF1">
    <property type="entry name" value="NADH-UBIQUINONE OXIDOREDUCTASE 213 KDA SUBUNIT"/>
    <property type="match status" value="1"/>
</dbReference>
<dbReference type="PANTHER" id="PTHR41390">
    <property type="entry name" value="CHROMOSOME 7, WHOLE GENOME SHOTGUN SEQUENCE"/>
    <property type="match status" value="1"/>
</dbReference>
<evidence type="ECO:0008006" key="5">
    <source>
        <dbReference type="Google" id="ProtNLM"/>
    </source>
</evidence>
<dbReference type="InParanoid" id="A0A1X2HBN7"/>
<sequence length="206" mass="22432">MTNVPETIVTGTCIAASTGATVGAATAILTNAPIKQYAFATGFNCGAFAVTFLMVRETFAASQRKKNPLYGLKDSETRDFDDLMSSTLAGVTTGGLLSAIARGPRGVPSGAVIYGGVCAAGQAVYTAANKWRQDTILRKQREEETGIIANEPKKSFWDYFEMPSWSPIRMISNTEYDDMLDTQLKNLEAEIEELEKLIKQNKKKDP</sequence>
<gene>
    <name evidence="3" type="ORF">BCR43DRAFT_524339</name>
</gene>
<evidence type="ECO:0000313" key="4">
    <source>
        <dbReference type="Proteomes" id="UP000242180"/>
    </source>
</evidence>
<dbReference type="AlphaFoldDB" id="A0A1X2HBN7"/>
<accession>A0A1X2HBN7</accession>
<proteinExistence type="predicted"/>
<dbReference type="Proteomes" id="UP000242180">
    <property type="component" value="Unassembled WGS sequence"/>
</dbReference>